<proteinExistence type="predicted"/>
<dbReference type="EMBL" id="AZIL01002716">
    <property type="protein sequence ID" value="EWM20969.1"/>
    <property type="molecule type" value="Genomic_DNA"/>
</dbReference>
<comment type="caution">
    <text evidence="3">The sequence shown here is derived from an EMBL/GenBank/DDBJ whole genome shotgun (WGS) entry which is preliminary data.</text>
</comment>
<reference evidence="3 4" key="1">
    <citation type="journal article" date="2014" name="Mol. Plant">
        <title>Chromosome Scale Genome Assembly and Transcriptome Profiling of Nannochloropsis gaditana in Nitrogen Depletion.</title>
        <authorList>
            <person name="Corteggiani Carpinelli E."/>
            <person name="Telatin A."/>
            <person name="Vitulo N."/>
            <person name="Forcato C."/>
            <person name="D'Angelo M."/>
            <person name="Schiavon R."/>
            <person name="Vezzi A."/>
            <person name="Giacometti G.M."/>
            <person name="Morosinotto T."/>
            <person name="Valle G."/>
        </authorList>
    </citation>
    <scope>NUCLEOTIDE SEQUENCE [LARGE SCALE GENOMIC DNA]</scope>
    <source>
        <strain evidence="3 4">B-31</strain>
    </source>
</reference>
<accession>W7TJR7</accession>
<keyword evidence="2" id="KW-0472">Membrane</keyword>
<feature type="transmembrane region" description="Helical" evidence="2">
    <location>
        <begin position="99"/>
        <end position="122"/>
    </location>
</feature>
<organism evidence="3 4">
    <name type="scientific">Nannochloropsis gaditana</name>
    <dbReference type="NCBI Taxonomy" id="72520"/>
    <lineage>
        <taxon>Eukaryota</taxon>
        <taxon>Sar</taxon>
        <taxon>Stramenopiles</taxon>
        <taxon>Ochrophyta</taxon>
        <taxon>Eustigmatophyceae</taxon>
        <taxon>Eustigmatales</taxon>
        <taxon>Monodopsidaceae</taxon>
        <taxon>Nannochloropsis</taxon>
    </lineage>
</organism>
<dbReference type="AlphaFoldDB" id="W7TJR7"/>
<keyword evidence="4" id="KW-1185">Reference proteome</keyword>
<keyword evidence="2" id="KW-0812">Transmembrane</keyword>
<feature type="region of interest" description="Disordered" evidence="1">
    <location>
        <begin position="149"/>
        <end position="177"/>
    </location>
</feature>
<dbReference type="Proteomes" id="UP000019335">
    <property type="component" value="Unassembled WGS sequence"/>
</dbReference>
<evidence type="ECO:0000256" key="1">
    <source>
        <dbReference type="SAM" id="MobiDB-lite"/>
    </source>
</evidence>
<evidence type="ECO:0000313" key="3">
    <source>
        <dbReference type="EMBL" id="EWM20969.1"/>
    </source>
</evidence>
<name>W7TJR7_9STRA</name>
<gene>
    <name evidence="3" type="ORF">Naga_102591g1</name>
</gene>
<sequence length="177" mass="19198">MTQRRVRRSPSPSQRAVPGTGPYLLLPLVLPIPSPPPRSFPPHPLLPPSHLIRHHQVYPAEIVPTLWMAQSAEVGPADARTFHDKIYRSASILADIRRYSFIGGITALALGLLLVLGSCWWARKGGREGGREGGRVGGRRQDVEAAVEMQERGEGGGGGRKPGKKDLFGARRPVPAV</sequence>
<evidence type="ECO:0000256" key="2">
    <source>
        <dbReference type="SAM" id="Phobius"/>
    </source>
</evidence>
<keyword evidence="2" id="KW-1133">Transmembrane helix</keyword>
<protein>
    <submittedName>
        <fullName evidence="3">Uncharacterized protein</fullName>
    </submittedName>
</protein>
<evidence type="ECO:0000313" key="4">
    <source>
        <dbReference type="Proteomes" id="UP000019335"/>
    </source>
</evidence>